<dbReference type="Proteomes" id="UP000010094">
    <property type="component" value="Chromosome IV"/>
</dbReference>
<evidence type="ECO:0000313" key="1">
    <source>
        <dbReference type="EMBL" id="AFN82877.1"/>
    </source>
</evidence>
<name>I7AR89_ENCRO</name>
<gene>
    <name evidence="1" type="ordered locus">EROM_041100</name>
</gene>
<sequence>MIYTKEVYESVKKLLGDLCMAQSRDAGVAYRVSKYKSKDPVFLVEGNGGEMYLMEDGAFELESRGFDIEVPKEKEVTVVFFRFSTKSPARNMTADKPFSDGHYMEVDAGPVTWDGRRIGTLITSRIPQSLYALSSVLRRFIRINGEENRNETFERSLVNSLSSNKIL</sequence>
<accession>I7AR89</accession>
<dbReference type="GO" id="GO:0016757">
    <property type="term" value="F:glycosyltransferase activity"/>
    <property type="evidence" value="ECO:0007669"/>
    <property type="project" value="UniProtKB-KW"/>
</dbReference>
<reference evidence="1 2" key="1">
    <citation type="journal article" date="2012" name="Proc. Natl. Acad. Sci. U.S.A.">
        <title>Gain and loss of multiple functionally related, horizontally transferred genes in the reduced genomes of two microsporidian parasites.</title>
        <authorList>
            <person name="Pombert J.-F."/>
            <person name="Selman M."/>
            <person name="Burki F."/>
            <person name="Bardell F.T."/>
            <person name="Farinelli L."/>
            <person name="Solter L.F."/>
            <person name="Whitman D.W."/>
            <person name="Weiss L.M."/>
            <person name="Corradi N."/>
            <person name="Keeling P.J."/>
        </authorList>
    </citation>
    <scope>NUCLEOTIDE SEQUENCE [LARGE SCALE GENOMIC DNA]</scope>
    <source>
        <strain evidence="1 2">SJ-2008</strain>
    </source>
</reference>
<protein>
    <submittedName>
        <fullName evidence="1">UDP-Gal beta GlcNAC beta 1,4 galactosyltransferase-like protein</fullName>
    </submittedName>
</protein>
<dbReference type="AlphaFoldDB" id="I7AR89"/>
<dbReference type="VEuPathDB" id="MicrosporidiaDB:EROM_041100"/>
<dbReference type="RefSeq" id="XP_009264374.1">
    <property type="nucleotide sequence ID" value="XM_009266099.1"/>
</dbReference>
<dbReference type="HOGENOM" id="CLU_1594519_0_0_1"/>
<keyword evidence="2" id="KW-1185">Reference proteome</keyword>
<organism evidence="1 2">
    <name type="scientific">Encephalitozoon romaleae (strain SJ-2008)</name>
    <name type="common">Microsporidian parasite</name>
    <dbReference type="NCBI Taxonomy" id="1178016"/>
    <lineage>
        <taxon>Eukaryota</taxon>
        <taxon>Fungi</taxon>
        <taxon>Fungi incertae sedis</taxon>
        <taxon>Microsporidia</taxon>
        <taxon>Unikaryonidae</taxon>
        <taxon>Encephalitozoon</taxon>
    </lineage>
</organism>
<dbReference type="OrthoDB" id="2192533at2759"/>
<dbReference type="EMBL" id="CP003521">
    <property type="protein sequence ID" value="AFN82877.1"/>
    <property type="molecule type" value="Genomic_DNA"/>
</dbReference>
<evidence type="ECO:0000313" key="2">
    <source>
        <dbReference type="Proteomes" id="UP000010094"/>
    </source>
</evidence>
<dbReference type="KEGG" id="ero:EROM_041100"/>
<proteinExistence type="predicted"/>
<dbReference type="GeneID" id="20521174"/>